<evidence type="ECO:0000256" key="2">
    <source>
        <dbReference type="RuleBase" id="RU361260"/>
    </source>
</evidence>
<dbReference type="InterPro" id="IPR015425">
    <property type="entry name" value="FH2_Formin"/>
</dbReference>
<reference evidence="6" key="1">
    <citation type="submission" date="2022-04" db="EMBL/GenBank/DDBJ databases">
        <title>Carnegiea gigantea Genome sequencing and assembly v2.</title>
        <authorList>
            <person name="Copetti D."/>
            <person name="Sanderson M.J."/>
            <person name="Burquez A."/>
            <person name="Wojciechowski M.F."/>
        </authorList>
    </citation>
    <scope>NUCLEOTIDE SEQUENCE</scope>
    <source>
        <strain evidence="6">SGP5-SGP5p</strain>
        <tissue evidence="6">Aerial part</tissue>
    </source>
</reference>
<comment type="similarity">
    <text evidence="1">Belongs to the formin-like family. Class-I subfamily.</text>
</comment>
<feature type="compositionally biased region" description="Basic and acidic residues" evidence="3">
    <location>
        <begin position="310"/>
        <end position="327"/>
    </location>
</feature>
<dbReference type="Gene3D" id="1.20.58.2220">
    <property type="entry name" value="Formin, FH2 domain"/>
    <property type="match status" value="1"/>
</dbReference>
<dbReference type="PANTHER" id="PTHR23213:SF269">
    <property type="entry name" value="FORMIN-LIKE PROTEIN 5"/>
    <property type="match status" value="1"/>
</dbReference>
<gene>
    <name evidence="6" type="ORF">Cgig2_006892</name>
</gene>
<accession>A0A9Q1K3N5</accession>
<dbReference type="SUPFAM" id="SSF101447">
    <property type="entry name" value="Formin homology 2 domain (FH2 domain)"/>
    <property type="match status" value="1"/>
</dbReference>
<dbReference type="GO" id="GO:0045010">
    <property type="term" value="P:actin nucleation"/>
    <property type="evidence" value="ECO:0007669"/>
    <property type="project" value="InterPro"/>
</dbReference>
<feature type="transmembrane region" description="Helical" evidence="4">
    <location>
        <begin position="336"/>
        <end position="356"/>
    </location>
</feature>
<dbReference type="InterPro" id="IPR042201">
    <property type="entry name" value="FH2_Formin_sf"/>
</dbReference>
<evidence type="ECO:0000313" key="7">
    <source>
        <dbReference type="Proteomes" id="UP001153076"/>
    </source>
</evidence>
<feature type="region of interest" description="Disordered" evidence="3">
    <location>
        <begin position="907"/>
        <end position="941"/>
    </location>
</feature>
<dbReference type="OrthoDB" id="1668162at2759"/>
<proteinExistence type="inferred from homology"/>
<evidence type="ECO:0000256" key="4">
    <source>
        <dbReference type="SAM" id="Phobius"/>
    </source>
</evidence>
<organism evidence="6 7">
    <name type="scientific">Carnegiea gigantea</name>
    <dbReference type="NCBI Taxonomy" id="171969"/>
    <lineage>
        <taxon>Eukaryota</taxon>
        <taxon>Viridiplantae</taxon>
        <taxon>Streptophyta</taxon>
        <taxon>Embryophyta</taxon>
        <taxon>Tracheophyta</taxon>
        <taxon>Spermatophyta</taxon>
        <taxon>Magnoliopsida</taxon>
        <taxon>eudicotyledons</taxon>
        <taxon>Gunneridae</taxon>
        <taxon>Pentapetalae</taxon>
        <taxon>Caryophyllales</taxon>
        <taxon>Cactineae</taxon>
        <taxon>Cactaceae</taxon>
        <taxon>Cactoideae</taxon>
        <taxon>Echinocereeae</taxon>
        <taxon>Carnegiea</taxon>
    </lineage>
</organism>
<dbReference type="EMBL" id="JAKOGI010000356">
    <property type="protein sequence ID" value="KAJ8436205.1"/>
    <property type="molecule type" value="Genomic_DNA"/>
</dbReference>
<keyword evidence="4" id="KW-0472">Membrane</keyword>
<dbReference type="PANTHER" id="PTHR23213">
    <property type="entry name" value="FORMIN-RELATED"/>
    <property type="match status" value="1"/>
</dbReference>
<sequence length="965" mass="104505">MEWRPFPPRSVHLGIVQSSEFLIEALCFLKEIWGFCCFCGELNWALTCCCKRVENSVNFQKIDEPFPGFVVVVGVDLSKGQSEVLGFFVFGMLKLQKMRMKHVGTCMIFVLLFCSLLGNALEDRKIVRSLISGLHLNSASEEYDEEQVLAASCRVELVHLKQIYEDLGLGIHDAPSINTQAAPDDQALAEVEVKKALRNLHPLIKESLFRCLRESHHTHPVSGEDVSRGSWYQKNLESLLPKSNTAAGSRRYLAEAPSPSESSAPSPAPGISPAPAKSVKAFESKGGSKGKDSHSGDEFVIPIPIPKAPPGKEKAGADSRSNAESDNKGGGSHTTLIIAIAATAGATFVIAILLFICCRKACGGAADSEHKDDRPLLSLSMSESVNGLPPPPGTNLSSSGLPPPPGRAAVAASGLPPLKPPPGRTDLLPPQPPDSLKPPSAATAPPPPPPKAPAAPPPPLPRKPAAPPPPGPPPPPKGGARAPAPPLPKGGSRPPPVAAKAGGSHDGDGKTKLKPFFWDKVTANPDESMVWNQIKSGSFQFNEEMIESLFGYAAANNNNKDKKESSARKEQPQYIQIIDHKKAQNLSILLRALNVTIDEVRDALLEGNELPSELLETLIRMAPTSEEELKLRIYNGPLEQLGPAERFLKVLVDIPFAVKRLEALLFLGTFQEEAANAACKELRGSRLFLKLLEAVLKTGNRMNDGTYRGGAQAFKLDTLLKLSDVKGIDGKTTLLHFVVQEIIRSEGVRAVRALRESKSISSIKSEDLMEDITDDSEEHFRSLGLQAVSGLGDQLENVRKAASLDGDGLTATVAKIGTSLIKTRDFVNKEMTEVEDDKGFHEALKSFIEHAEGEVMRLLEEEKRIVALIKKTGDYFHGNSGKEEGLRLFVIVRDFLIMLEKVCREVKDRPRGPAGTQKRDPPSRQSSAAETPRTPMTPDFRQKLFPAIAERRADASGSGSESDDD</sequence>
<keyword evidence="4" id="KW-0812">Transmembrane</keyword>
<dbReference type="GO" id="GO:0051015">
    <property type="term" value="F:actin filament binding"/>
    <property type="evidence" value="ECO:0007669"/>
    <property type="project" value="InterPro"/>
</dbReference>
<evidence type="ECO:0000256" key="3">
    <source>
        <dbReference type="SAM" id="MobiDB-lite"/>
    </source>
</evidence>
<feature type="region of interest" description="Disordered" evidence="3">
    <location>
        <begin position="381"/>
        <end position="513"/>
    </location>
</feature>
<dbReference type="PROSITE" id="PS51444">
    <property type="entry name" value="FH2"/>
    <property type="match status" value="1"/>
</dbReference>
<comment type="caution">
    <text evidence="6">The sequence shown here is derived from an EMBL/GenBank/DDBJ whole genome shotgun (WGS) entry which is preliminary data.</text>
</comment>
<feature type="compositionally biased region" description="Low complexity" evidence="3">
    <location>
        <begin position="254"/>
        <end position="265"/>
    </location>
</feature>
<dbReference type="SMART" id="SM00498">
    <property type="entry name" value="FH2"/>
    <property type="match status" value="1"/>
</dbReference>
<dbReference type="InterPro" id="IPR027643">
    <property type="entry name" value="Formin-like_plant"/>
</dbReference>
<feature type="transmembrane region" description="Helical" evidence="4">
    <location>
        <begin position="102"/>
        <end position="121"/>
    </location>
</feature>
<feature type="compositionally biased region" description="Pro residues" evidence="3">
    <location>
        <begin position="417"/>
        <end position="436"/>
    </location>
</feature>
<dbReference type="Pfam" id="PF02181">
    <property type="entry name" value="FH2"/>
    <property type="match status" value="1"/>
</dbReference>
<feature type="domain" description="FH2" evidence="5">
    <location>
        <begin position="503"/>
        <end position="925"/>
    </location>
</feature>
<feature type="compositionally biased region" description="Pro residues" evidence="3">
    <location>
        <begin position="444"/>
        <end position="497"/>
    </location>
</feature>
<dbReference type="Proteomes" id="UP001153076">
    <property type="component" value="Unassembled WGS sequence"/>
</dbReference>
<keyword evidence="4" id="KW-1133">Transmembrane helix</keyword>
<feature type="compositionally biased region" description="Basic and acidic residues" evidence="3">
    <location>
        <begin position="907"/>
        <end position="922"/>
    </location>
</feature>
<protein>
    <recommendedName>
        <fullName evidence="2">Formin-like protein</fullName>
    </recommendedName>
</protein>
<feature type="region of interest" description="Disordered" evidence="3">
    <location>
        <begin position="251"/>
        <end position="331"/>
    </location>
</feature>
<evidence type="ECO:0000313" key="6">
    <source>
        <dbReference type="EMBL" id="KAJ8436205.1"/>
    </source>
</evidence>
<name>A0A9Q1K3N5_9CARY</name>
<dbReference type="AlphaFoldDB" id="A0A9Q1K3N5"/>
<keyword evidence="7" id="KW-1185">Reference proteome</keyword>
<evidence type="ECO:0000256" key="1">
    <source>
        <dbReference type="ARBA" id="ARBA00025793"/>
    </source>
</evidence>
<evidence type="ECO:0000259" key="5">
    <source>
        <dbReference type="PROSITE" id="PS51444"/>
    </source>
</evidence>